<evidence type="ECO:0000256" key="14">
    <source>
        <dbReference type="SAM" id="Phobius"/>
    </source>
</evidence>
<keyword evidence="10" id="KW-0406">Ion transport</keyword>
<evidence type="ECO:0000256" key="2">
    <source>
        <dbReference type="ARBA" id="ARBA00022448"/>
    </source>
</evidence>
<protein>
    <recommendedName>
        <fullName evidence="15">Ion transport domain-containing protein</fullName>
    </recommendedName>
</protein>
<dbReference type="PANTHER" id="PTHR10582">
    <property type="entry name" value="TRANSIENT RECEPTOR POTENTIAL ION CHANNEL PROTEIN"/>
    <property type="match status" value="1"/>
</dbReference>
<keyword evidence="6 14" id="KW-0812">Transmembrane</keyword>
<feature type="domain" description="Ion transport" evidence="15">
    <location>
        <begin position="239"/>
        <end position="474"/>
    </location>
</feature>
<feature type="transmembrane region" description="Helical" evidence="14">
    <location>
        <begin position="304"/>
        <end position="322"/>
    </location>
</feature>
<evidence type="ECO:0000256" key="9">
    <source>
        <dbReference type="ARBA" id="ARBA00022989"/>
    </source>
</evidence>
<keyword evidence="4" id="KW-0109">Calcium transport</keyword>
<proteinExistence type="predicted"/>
<keyword evidence="7" id="KW-0677">Repeat</keyword>
<reference evidence="16" key="1">
    <citation type="submission" date="2022-03" db="EMBL/GenBank/DDBJ databases">
        <authorList>
            <person name="Martin C."/>
        </authorList>
    </citation>
    <scope>NUCLEOTIDE SEQUENCE</scope>
</reference>
<feature type="transmembrane region" description="Helical" evidence="14">
    <location>
        <begin position="266"/>
        <end position="284"/>
    </location>
</feature>
<evidence type="ECO:0000313" key="16">
    <source>
        <dbReference type="EMBL" id="CAH1780520.1"/>
    </source>
</evidence>
<dbReference type="PANTHER" id="PTHR10582:SF2">
    <property type="entry name" value="INACTIVE"/>
    <property type="match status" value="1"/>
</dbReference>
<dbReference type="InterPro" id="IPR002110">
    <property type="entry name" value="Ankyrin_rpt"/>
</dbReference>
<keyword evidence="8" id="KW-0106">Calcium</keyword>
<evidence type="ECO:0000259" key="15">
    <source>
        <dbReference type="Pfam" id="PF00520"/>
    </source>
</evidence>
<evidence type="ECO:0000256" key="13">
    <source>
        <dbReference type="SAM" id="MobiDB-lite"/>
    </source>
</evidence>
<keyword evidence="11 14" id="KW-0472">Membrane</keyword>
<dbReference type="Pfam" id="PF12796">
    <property type="entry name" value="Ank_2"/>
    <property type="match status" value="1"/>
</dbReference>
<feature type="region of interest" description="Disordered" evidence="13">
    <location>
        <begin position="1"/>
        <end position="23"/>
    </location>
</feature>
<keyword evidence="3" id="KW-1003">Cell membrane</keyword>
<gene>
    <name evidence="16" type="ORF">OFUS_LOCUS7208</name>
</gene>
<feature type="non-terminal residue" evidence="16">
    <location>
        <position position="581"/>
    </location>
</feature>
<keyword evidence="5" id="KW-0107">Calcium channel</keyword>
<evidence type="ECO:0000256" key="8">
    <source>
        <dbReference type="ARBA" id="ARBA00022837"/>
    </source>
</evidence>
<evidence type="ECO:0000256" key="6">
    <source>
        <dbReference type="ARBA" id="ARBA00022692"/>
    </source>
</evidence>
<evidence type="ECO:0000256" key="7">
    <source>
        <dbReference type="ARBA" id="ARBA00022737"/>
    </source>
</evidence>
<comment type="caution">
    <text evidence="16">The sequence shown here is derived from an EMBL/GenBank/DDBJ whole genome shotgun (WGS) entry which is preliminary data.</text>
</comment>
<feature type="transmembrane region" description="Helical" evidence="14">
    <location>
        <begin position="342"/>
        <end position="363"/>
    </location>
</feature>
<keyword evidence="2" id="KW-0813">Transport</keyword>
<dbReference type="Gene3D" id="1.25.40.20">
    <property type="entry name" value="Ankyrin repeat-containing domain"/>
    <property type="match status" value="1"/>
</dbReference>
<name>A0A8S4NGI4_OWEFU</name>
<evidence type="ECO:0000256" key="12">
    <source>
        <dbReference type="ARBA" id="ARBA00023303"/>
    </source>
</evidence>
<dbReference type="InterPro" id="IPR005821">
    <property type="entry name" value="Ion_trans_dom"/>
</dbReference>
<evidence type="ECO:0000256" key="4">
    <source>
        <dbReference type="ARBA" id="ARBA00022568"/>
    </source>
</evidence>
<dbReference type="InterPro" id="IPR036770">
    <property type="entry name" value="Ankyrin_rpt-contain_sf"/>
</dbReference>
<dbReference type="SUPFAM" id="SSF48403">
    <property type="entry name" value="Ankyrin repeat"/>
    <property type="match status" value="1"/>
</dbReference>
<evidence type="ECO:0000256" key="11">
    <source>
        <dbReference type="ARBA" id="ARBA00023136"/>
    </source>
</evidence>
<dbReference type="GO" id="GO:0005886">
    <property type="term" value="C:plasma membrane"/>
    <property type="evidence" value="ECO:0007669"/>
    <property type="project" value="UniProtKB-SubCell"/>
</dbReference>
<accession>A0A8S4NGI4</accession>
<dbReference type="GO" id="GO:0098703">
    <property type="term" value="P:calcium ion import across plasma membrane"/>
    <property type="evidence" value="ECO:0007669"/>
    <property type="project" value="TreeGrafter"/>
</dbReference>
<evidence type="ECO:0000313" key="17">
    <source>
        <dbReference type="Proteomes" id="UP000749559"/>
    </source>
</evidence>
<dbReference type="OrthoDB" id="6080847at2759"/>
<sequence>KKTEDSIEENVKSDETGQIRKNQDTMKRSLKKLTGEGKIEALVKCLLQRDASTEATDECGRTALHYAAGNGWLSVCQKLLDRQEQAINMKDKEGKTPYIIAVDNKSDQIGACILSYMPNIIAREIHTAQKDKKPEILLVDLLNKDMTLTIKALFDCLIDRCTPVIDTHEVHFKMLEADLKGFDPDHEKFNPKEHSMFHELAYKGDKNLIYHDAVRLLIKHKWKEFAKRLFIVSTIVYSLSIAILTFAVAVACQSPDPRVYDNPLQIVRGVAEILIILFVSTHFWLELRQIKVYRFDYLKDPMNYIDLVTILLLIAVTPLRYFCPKVQWYVYALGYVGWTMRILKYAAVWRNAGAFVQIIWIVVTKHMPQFIILFIIVLLAFSGSFQLALRGEDAFTVTTYHYGNTTIFGTMLIGLLTVVEQQPTMEYTDDTSNCGRWLSIIIMVVYLIACIIVLLNLLIASLTDTYQQIQQHSQRELELRRALIITRFERNSWVLQLNRNFRKKKHYKAVKEYKNYKSKLEKWERPPGHESNTLMKDIRDNVYDLQEHLEGMQRTIHKLYTQQEPEENDNAGLKEYLEMNI</sequence>
<keyword evidence="9 14" id="KW-1133">Transmembrane helix</keyword>
<evidence type="ECO:0000256" key="3">
    <source>
        <dbReference type="ARBA" id="ARBA00022475"/>
    </source>
</evidence>
<organism evidence="16 17">
    <name type="scientific">Owenia fusiformis</name>
    <name type="common">Polychaete worm</name>
    <dbReference type="NCBI Taxonomy" id="6347"/>
    <lineage>
        <taxon>Eukaryota</taxon>
        <taxon>Metazoa</taxon>
        <taxon>Spiralia</taxon>
        <taxon>Lophotrochozoa</taxon>
        <taxon>Annelida</taxon>
        <taxon>Polychaeta</taxon>
        <taxon>Sedentaria</taxon>
        <taxon>Canalipalpata</taxon>
        <taxon>Sabellida</taxon>
        <taxon>Oweniida</taxon>
        <taxon>Oweniidae</taxon>
        <taxon>Owenia</taxon>
    </lineage>
</organism>
<dbReference type="Pfam" id="PF00520">
    <property type="entry name" value="Ion_trans"/>
    <property type="match status" value="1"/>
</dbReference>
<keyword evidence="12" id="KW-0407">Ion channel</keyword>
<dbReference type="AlphaFoldDB" id="A0A8S4NGI4"/>
<feature type="transmembrane region" description="Helical" evidence="14">
    <location>
        <begin position="370"/>
        <end position="389"/>
    </location>
</feature>
<keyword evidence="17" id="KW-1185">Reference proteome</keyword>
<comment type="subcellular location">
    <subcellularLocation>
        <location evidence="1">Cell membrane</location>
        <topology evidence="1">Multi-pass membrane protein</topology>
    </subcellularLocation>
</comment>
<dbReference type="GO" id="GO:0005262">
    <property type="term" value="F:calcium channel activity"/>
    <property type="evidence" value="ECO:0007669"/>
    <property type="project" value="UniProtKB-KW"/>
</dbReference>
<feature type="transmembrane region" description="Helical" evidence="14">
    <location>
        <begin position="401"/>
        <end position="419"/>
    </location>
</feature>
<dbReference type="EMBL" id="CAIIXF020000003">
    <property type="protein sequence ID" value="CAH1780520.1"/>
    <property type="molecule type" value="Genomic_DNA"/>
</dbReference>
<dbReference type="Proteomes" id="UP000749559">
    <property type="component" value="Unassembled WGS sequence"/>
</dbReference>
<evidence type="ECO:0000256" key="1">
    <source>
        <dbReference type="ARBA" id="ARBA00004651"/>
    </source>
</evidence>
<dbReference type="Gene3D" id="1.10.287.70">
    <property type="match status" value="1"/>
</dbReference>
<evidence type="ECO:0000256" key="10">
    <source>
        <dbReference type="ARBA" id="ARBA00023065"/>
    </source>
</evidence>
<evidence type="ECO:0000256" key="5">
    <source>
        <dbReference type="ARBA" id="ARBA00022673"/>
    </source>
</evidence>
<dbReference type="InterPro" id="IPR024862">
    <property type="entry name" value="TRPV"/>
</dbReference>
<feature type="transmembrane region" description="Helical" evidence="14">
    <location>
        <begin position="229"/>
        <end position="251"/>
    </location>
</feature>
<feature type="transmembrane region" description="Helical" evidence="14">
    <location>
        <begin position="440"/>
        <end position="462"/>
    </location>
</feature>